<dbReference type="Proteomes" id="UP000078542">
    <property type="component" value="Unassembled WGS sequence"/>
</dbReference>
<gene>
    <name evidence="2" type="ORF">ALC62_12359</name>
</gene>
<protein>
    <recommendedName>
        <fullName evidence="1">MADF domain-containing protein</fullName>
    </recommendedName>
</protein>
<dbReference type="AlphaFoldDB" id="A0A151IBF2"/>
<sequence length="109" mass="13199">MNLEEILISIVRENKSLYDKTDKQFKNTTKKKDLWKLIAINLKTLYDIDTTAEAVESRWTSLRDQFTREHRKRKTPPSGSGFTPLKEWEYYRSMMFLIPHISHRRYEMN</sequence>
<reference evidence="2 3" key="1">
    <citation type="submission" date="2016-03" db="EMBL/GenBank/DDBJ databases">
        <title>Cyphomyrmex costatus WGS genome.</title>
        <authorList>
            <person name="Nygaard S."/>
            <person name="Hu H."/>
            <person name="Boomsma J."/>
            <person name="Zhang G."/>
        </authorList>
    </citation>
    <scope>NUCLEOTIDE SEQUENCE [LARGE SCALE GENOMIC DNA]</scope>
    <source>
        <strain evidence="2">MS0001</strain>
        <tissue evidence="2">Whole body</tissue>
    </source>
</reference>
<dbReference type="EMBL" id="KQ978106">
    <property type="protein sequence ID" value="KYM96982.1"/>
    <property type="molecule type" value="Genomic_DNA"/>
</dbReference>
<dbReference type="SMART" id="SM00595">
    <property type="entry name" value="MADF"/>
    <property type="match status" value="1"/>
</dbReference>
<dbReference type="InterPro" id="IPR006578">
    <property type="entry name" value="MADF-dom"/>
</dbReference>
<evidence type="ECO:0000313" key="3">
    <source>
        <dbReference type="Proteomes" id="UP000078542"/>
    </source>
</evidence>
<accession>A0A151IBF2</accession>
<dbReference type="GO" id="GO:0005634">
    <property type="term" value="C:nucleus"/>
    <property type="evidence" value="ECO:0007669"/>
    <property type="project" value="TreeGrafter"/>
</dbReference>
<dbReference type="GO" id="GO:0005667">
    <property type="term" value="C:transcription regulator complex"/>
    <property type="evidence" value="ECO:0007669"/>
    <property type="project" value="TreeGrafter"/>
</dbReference>
<feature type="domain" description="MADF" evidence="1">
    <location>
        <begin position="6"/>
        <end position="102"/>
    </location>
</feature>
<proteinExistence type="predicted"/>
<dbReference type="Pfam" id="PF10545">
    <property type="entry name" value="MADF_DNA_bdg"/>
    <property type="match status" value="1"/>
</dbReference>
<dbReference type="Gene3D" id="1.10.10.60">
    <property type="entry name" value="Homeodomain-like"/>
    <property type="match status" value="1"/>
</dbReference>
<name>A0A151IBF2_9HYME</name>
<evidence type="ECO:0000313" key="2">
    <source>
        <dbReference type="EMBL" id="KYM96982.1"/>
    </source>
</evidence>
<keyword evidence="3" id="KW-1185">Reference proteome</keyword>
<evidence type="ECO:0000259" key="1">
    <source>
        <dbReference type="PROSITE" id="PS51029"/>
    </source>
</evidence>
<organism evidence="2 3">
    <name type="scientific">Cyphomyrmex costatus</name>
    <dbReference type="NCBI Taxonomy" id="456900"/>
    <lineage>
        <taxon>Eukaryota</taxon>
        <taxon>Metazoa</taxon>
        <taxon>Ecdysozoa</taxon>
        <taxon>Arthropoda</taxon>
        <taxon>Hexapoda</taxon>
        <taxon>Insecta</taxon>
        <taxon>Pterygota</taxon>
        <taxon>Neoptera</taxon>
        <taxon>Endopterygota</taxon>
        <taxon>Hymenoptera</taxon>
        <taxon>Apocrita</taxon>
        <taxon>Aculeata</taxon>
        <taxon>Formicoidea</taxon>
        <taxon>Formicidae</taxon>
        <taxon>Myrmicinae</taxon>
        <taxon>Cyphomyrmex</taxon>
    </lineage>
</organism>
<dbReference type="PANTHER" id="PTHR12243:SF67">
    <property type="entry name" value="COREPRESSOR OF PANGOLIN, ISOFORM A-RELATED"/>
    <property type="match status" value="1"/>
</dbReference>
<dbReference type="GO" id="GO:0006357">
    <property type="term" value="P:regulation of transcription by RNA polymerase II"/>
    <property type="evidence" value="ECO:0007669"/>
    <property type="project" value="TreeGrafter"/>
</dbReference>
<dbReference type="PROSITE" id="PS51029">
    <property type="entry name" value="MADF"/>
    <property type="match status" value="1"/>
</dbReference>
<dbReference type="STRING" id="456900.A0A151IBF2"/>
<dbReference type="PANTHER" id="PTHR12243">
    <property type="entry name" value="MADF DOMAIN TRANSCRIPTION FACTOR"/>
    <property type="match status" value="1"/>
</dbReference>
<dbReference type="InterPro" id="IPR039353">
    <property type="entry name" value="TF_Adf1"/>
</dbReference>